<dbReference type="PANTHER" id="PTHR22803">
    <property type="entry name" value="MANNOSE, PHOSPHOLIPASE, LECTIN RECEPTOR RELATED"/>
    <property type="match status" value="1"/>
</dbReference>
<dbReference type="EMBL" id="JH818863">
    <property type="protein sequence ID" value="EKC32247.1"/>
    <property type="molecule type" value="Genomic_DNA"/>
</dbReference>
<dbReference type="InterPro" id="IPR016187">
    <property type="entry name" value="CTDL_fold"/>
</dbReference>
<name>K1Q6D3_MAGGI</name>
<dbReference type="CDD" id="cd00037">
    <property type="entry name" value="CLECT"/>
    <property type="match status" value="1"/>
</dbReference>
<dbReference type="InParanoid" id="K1Q6D3"/>
<organism evidence="1">
    <name type="scientific">Magallana gigas</name>
    <name type="common">Pacific oyster</name>
    <name type="synonym">Crassostrea gigas</name>
    <dbReference type="NCBI Taxonomy" id="29159"/>
    <lineage>
        <taxon>Eukaryota</taxon>
        <taxon>Metazoa</taxon>
        <taxon>Spiralia</taxon>
        <taxon>Lophotrochozoa</taxon>
        <taxon>Mollusca</taxon>
        <taxon>Bivalvia</taxon>
        <taxon>Autobranchia</taxon>
        <taxon>Pteriomorphia</taxon>
        <taxon>Ostreida</taxon>
        <taxon>Ostreoidea</taxon>
        <taxon>Ostreidae</taxon>
        <taxon>Magallana</taxon>
    </lineage>
</organism>
<keyword evidence="1" id="KW-0675">Receptor</keyword>
<gene>
    <name evidence="1" type="ORF">CGI_10026235</name>
</gene>
<sequence length="138" mass="16240">MSTSSPLKTLNCINLGGSLVEIRSKWEEEWIALHIRVREYDEGVWLGFNDLQNEGQFIAMSDAKEPLYTNWGSTEPNNGLLKDEHCVMYWPKYKCWNDSNCTMKGQLLRKLCAKYKANLNHEFDNIQIIRHWLILMQE</sequence>
<proteinExistence type="predicted"/>
<dbReference type="SUPFAM" id="SSF56436">
    <property type="entry name" value="C-type lectin-like"/>
    <property type="match status" value="1"/>
</dbReference>
<dbReference type="Gene3D" id="3.10.100.10">
    <property type="entry name" value="Mannose-Binding Protein A, subunit A"/>
    <property type="match status" value="1"/>
</dbReference>
<dbReference type="InterPro" id="IPR050111">
    <property type="entry name" value="C-type_lectin/snaclec_domain"/>
</dbReference>
<accession>K1Q6D3</accession>
<dbReference type="InterPro" id="IPR016186">
    <property type="entry name" value="C-type_lectin-like/link_sf"/>
</dbReference>
<dbReference type="Pfam" id="PF00059">
    <property type="entry name" value="Lectin_C"/>
    <property type="match status" value="1"/>
</dbReference>
<dbReference type="HOGENOM" id="CLU_1857238_0_0_1"/>
<dbReference type="PROSITE" id="PS50041">
    <property type="entry name" value="C_TYPE_LECTIN_2"/>
    <property type="match status" value="1"/>
</dbReference>
<reference evidence="1" key="1">
    <citation type="journal article" date="2012" name="Nature">
        <title>The oyster genome reveals stress adaptation and complexity of shell formation.</title>
        <authorList>
            <person name="Zhang G."/>
            <person name="Fang X."/>
            <person name="Guo X."/>
            <person name="Li L."/>
            <person name="Luo R."/>
            <person name="Xu F."/>
            <person name="Yang P."/>
            <person name="Zhang L."/>
            <person name="Wang X."/>
            <person name="Qi H."/>
            <person name="Xiong Z."/>
            <person name="Que H."/>
            <person name="Xie Y."/>
            <person name="Holland P.W."/>
            <person name="Paps J."/>
            <person name="Zhu Y."/>
            <person name="Wu F."/>
            <person name="Chen Y."/>
            <person name="Wang J."/>
            <person name="Peng C."/>
            <person name="Meng J."/>
            <person name="Yang L."/>
            <person name="Liu J."/>
            <person name="Wen B."/>
            <person name="Zhang N."/>
            <person name="Huang Z."/>
            <person name="Zhu Q."/>
            <person name="Feng Y."/>
            <person name="Mount A."/>
            <person name="Hedgecock D."/>
            <person name="Xu Z."/>
            <person name="Liu Y."/>
            <person name="Domazet-Loso T."/>
            <person name="Du Y."/>
            <person name="Sun X."/>
            <person name="Zhang S."/>
            <person name="Liu B."/>
            <person name="Cheng P."/>
            <person name="Jiang X."/>
            <person name="Li J."/>
            <person name="Fan D."/>
            <person name="Wang W."/>
            <person name="Fu W."/>
            <person name="Wang T."/>
            <person name="Wang B."/>
            <person name="Zhang J."/>
            <person name="Peng Z."/>
            <person name="Li Y."/>
            <person name="Li N."/>
            <person name="Wang J."/>
            <person name="Chen M."/>
            <person name="He Y."/>
            <person name="Tan F."/>
            <person name="Song X."/>
            <person name="Zheng Q."/>
            <person name="Huang R."/>
            <person name="Yang H."/>
            <person name="Du X."/>
            <person name="Chen L."/>
            <person name="Yang M."/>
            <person name="Gaffney P.M."/>
            <person name="Wang S."/>
            <person name="Luo L."/>
            <person name="She Z."/>
            <person name="Ming Y."/>
            <person name="Huang W."/>
            <person name="Zhang S."/>
            <person name="Huang B."/>
            <person name="Zhang Y."/>
            <person name="Qu T."/>
            <person name="Ni P."/>
            <person name="Miao G."/>
            <person name="Wang J."/>
            <person name="Wang Q."/>
            <person name="Steinberg C.E."/>
            <person name="Wang H."/>
            <person name="Li N."/>
            <person name="Qian L."/>
            <person name="Zhang G."/>
            <person name="Li Y."/>
            <person name="Yang H."/>
            <person name="Liu X."/>
            <person name="Wang J."/>
            <person name="Yin Y."/>
            <person name="Wang J."/>
        </authorList>
    </citation>
    <scope>NUCLEOTIDE SEQUENCE [LARGE SCALE GENOMIC DNA]</scope>
    <source>
        <strain evidence="1">05x7-T-G4-1.051#20</strain>
    </source>
</reference>
<evidence type="ECO:0000313" key="1">
    <source>
        <dbReference type="EMBL" id="EKC32247.1"/>
    </source>
</evidence>
<protein>
    <submittedName>
        <fullName evidence="1">Low affinity immunoglobulin epsilon Fc receptor</fullName>
    </submittedName>
</protein>
<dbReference type="AlphaFoldDB" id="K1Q6D3"/>
<dbReference type="InterPro" id="IPR001304">
    <property type="entry name" value="C-type_lectin-like"/>
</dbReference>